<evidence type="ECO:0000256" key="4">
    <source>
        <dbReference type="ARBA" id="ARBA00022840"/>
    </source>
</evidence>
<dbReference type="OrthoDB" id="9804819at2"/>
<dbReference type="Gene3D" id="3.40.50.300">
    <property type="entry name" value="P-loop containing nucleotide triphosphate hydrolases"/>
    <property type="match status" value="1"/>
</dbReference>
<keyword evidence="2" id="KW-0813">Transport</keyword>
<dbReference type="SMART" id="SM00382">
    <property type="entry name" value="AAA"/>
    <property type="match status" value="1"/>
</dbReference>
<accession>E1IEZ1</accession>
<dbReference type="SUPFAM" id="SSF52540">
    <property type="entry name" value="P-loop containing nucleoside triphosphate hydrolases"/>
    <property type="match status" value="1"/>
</dbReference>
<protein>
    <submittedName>
        <fullName evidence="6">ABC transporter related protein</fullName>
    </submittedName>
</protein>
<keyword evidence="4" id="KW-0067">ATP-binding</keyword>
<evidence type="ECO:0000256" key="2">
    <source>
        <dbReference type="ARBA" id="ARBA00022448"/>
    </source>
</evidence>
<evidence type="ECO:0000313" key="6">
    <source>
        <dbReference type="EMBL" id="EFO80236.1"/>
    </source>
</evidence>
<dbReference type="STRING" id="765420.OSCT_1892"/>
<dbReference type="PROSITE" id="PS00211">
    <property type="entry name" value="ABC_TRANSPORTER_1"/>
    <property type="match status" value="1"/>
</dbReference>
<dbReference type="eggNOG" id="COG1131">
    <property type="taxonomic scope" value="Bacteria"/>
</dbReference>
<comment type="caution">
    <text evidence="6">The sequence shown here is derived from an EMBL/GenBank/DDBJ whole genome shotgun (WGS) entry which is preliminary data.</text>
</comment>
<evidence type="ECO:0000259" key="5">
    <source>
        <dbReference type="PROSITE" id="PS50893"/>
    </source>
</evidence>
<reference evidence="6 7" key="1">
    <citation type="journal article" date="2011" name="J. Bacteriol.">
        <title>Draft genome sequence of the anoxygenic filamentous phototrophic bacterium Oscillochloris trichoides subsp. DG-6.</title>
        <authorList>
            <person name="Kuznetsov B.B."/>
            <person name="Ivanovsky R.N."/>
            <person name="Keppen O.I."/>
            <person name="Sukhacheva M.V."/>
            <person name="Bumazhkin B.K."/>
            <person name="Patutina E.O."/>
            <person name="Beletsky A.V."/>
            <person name="Mardanov A.V."/>
            <person name="Baslerov R.V."/>
            <person name="Panteleeva A.N."/>
            <person name="Kolganova T.V."/>
            <person name="Ravin N.V."/>
            <person name="Skryabin K.G."/>
        </authorList>
    </citation>
    <scope>NUCLEOTIDE SEQUENCE [LARGE SCALE GENOMIC DNA]</scope>
    <source>
        <strain evidence="6 7">DG-6</strain>
    </source>
</reference>
<feature type="domain" description="ABC transporter" evidence="5">
    <location>
        <begin position="5"/>
        <end position="231"/>
    </location>
</feature>
<dbReference type="PANTHER" id="PTHR43335">
    <property type="entry name" value="ABC TRANSPORTER, ATP-BINDING PROTEIN"/>
    <property type="match status" value="1"/>
</dbReference>
<dbReference type="Proteomes" id="UP000054010">
    <property type="component" value="Unassembled WGS sequence"/>
</dbReference>
<comment type="similarity">
    <text evidence="1">Belongs to the ABC transporter superfamily.</text>
</comment>
<dbReference type="Pfam" id="PF00005">
    <property type="entry name" value="ABC_tran"/>
    <property type="match status" value="1"/>
</dbReference>
<organism evidence="6 7">
    <name type="scientific">Oscillochloris trichoides DG-6</name>
    <dbReference type="NCBI Taxonomy" id="765420"/>
    <lineage>
        <taxon>Bacteria</taxon>
        <taxon>Bacillati</taxon>
        <taxon>Chloroflexota</taxon>
        <taxon>Chloroflexia</taxon>
        <taxon>Chloroflexales</taxon>
        <taxon>Chloroflexineae</taxon>
        <taxon>Oscillochloridaceae</taxon>
        <taxon>Oscillochloris</taxon>
    </lineage>
</organism>
<dbReference type="InterPro" id="IPR017871">
    <property type="entry name" value="ABC_transporter-like_CS"/>
</dbReference>
<evidence type="ECO:0000256" key="3">
    <source>
        <dbReference type="ARBA" id="ARBA00022741"/>
    </source>
</evidence>
<dbReference type="GO" id="GO:0005524">
    <property type="term" value="F:ATP binding"/>
    <property type="evidence" value="ECO:0007669"/>
    <property type="project" value="UniProtKB-KW"/>
</dbReference>
<dbReference type="EMBL" id="ADVR01000078">
    <property type="protein sequence ID" value="EFO80236.1"/>
    <property type="molecule type" value="Genomic_DNA"/>
</dbReference>
<gene>
    <name evidence="6" type="ORF">OSCT_1892</name>
</gene>
<dbReference type="GO" id="GO:0016887">
    <property type="term" value="F:ATP hydrolysis activity"/>
    <property type="evidence" value="ECO:0007669"/>
    <property type="project" value="InterPro"/>
</dbReference>
<name>E1IEZ1_9CHLR</name>
<dbReference type="HOGENOM" id="CLU_000604_1_2_0"/>
<dbReference type="PROSITE" id="PS50893">
    <property type="entry name" value="ABC_TRANSPORTER_2"/>
    <property type="match status" value="1"/>
</dbReference>
<dbReference type="InterPro" id="IPR003593">
    <property type="entry name" value="AAA+_ATPase"/>
</dbReference>
<dbReference type="PANTHER" id="PTHR43335:SF4">
    <property type="entry name" value="ABC TRANSPORTER, ATP-BINDING PROTEIN"/>
    <property type="match status" value="1"/>
</dbReference>
<keyword evidence="7" id="KW-1185">Reference proteome</keyword>
<keyword evidence="3" id="KW-0547">Nucleotide-binding</keyword>
<proteinExistence type="inferred from homology"/>
<evidence type="ECO:0000313" key="7">
    <source>
        <dbReference type="Proteomes" id="UP000054010"/>
    </source>
</evidence>
<dbReference type="InterPro" id="IPR003439">
    <property type="entry name" value="ABC_transporter-like_ATP-bd"/>
</dbReference>
<dbReference type="InterPro" id="IPR027417">
    <property type="entry name" value="P-loop_NTPase"/>
</dbReference>
<sequence length="300" mass="32412">MTPAIVTESLSKRYASRMAVENLSIQVQRGEVFGLLGPNGAGKTTTIAMLLGLVAPTSGHAALLGTPLGPQLAVALRKVGVMIETPAIYPYLNGAENLLVLARAGRIDPQRVDRVLQIVGLQERAKEAARTYSQGMRQRLAIAAALLPDPELIILDEPTNGLDPAGMVEIRDLIRHLAAEGRTILLCSHVLHEVEQLCQRVAILKEGRLIAQGNVADLLQREQGIRLRVEGDPAAAIALLHALPWVTGLTQEGTVIFVDAPSQRVAELNTYLARNDIAVAEIGLRERSLETFFLEVTGDR</sequence>
<evidence type="ECO:0000256" key="1">
    <source>
        <dbReference type="ARBA" id="ARBA00005417"/>
    </source>
</evidence>
<dbReference type="AlphaFoldDB" id="E1IEZ1"/>